<dbReference type="InterPro" id="IPR036388">
    <property type="entry name" value="WH-like_DNA-bd_sf"/>
</dbReference>
<protein>
    <submittedName>
        <fullName evidence="2">Helix-turn-helix domain-containing protein</fullName>
    </submittedName>
</protein>
<dbReference type="Gene3D" id="1.10.10.10">
    <property type="entry name" value="Winged helix-like DNA-binding domain superfamily/Winged helix DNA-binding domain"/>
    <property type="match status" value="1"/>
</dbReference>
<sequence length="67" mass="7650">MAGKGGRELWTPEDLGTFLQVPEKTLRDWRYKGYGPPWLRMGKRVRYDAKAVLDWLDGLATNNPDAA</sequence>
<comment type="caution">
    <text evidence="2">The sequence shown here is derived from an EMBL/GenBank/DDBJ whole genome shotgun (WGS) entry which is preliminary data.</text>
</comment>
<dbReference type="Pfam" id="PF12728">
    <property type="entry name" value="HTH_17"/>
    <property type="match status" value="1"/>
</dbReference>
<dbReference type="InterPro" id="IPR041657">
    <property type="entry name" value="HTH_17"/>
</dbReference>
<dbReference type="EMBL" id="JBHLUD010000014">
    <property type="protein sequence ID" value="MFC0547709.1"/>
    <property type="molecule type" value="Genomic_DNA"/>
</dbReference>
<dbReference type="InterPro" id="IPR009061">
    <property type="entry name" value="DNA-bd_dom_put_sf"/>
</dbReference>
<proteinExistence type="predicted"/>
<dbReference type="Proteomes" id="UP001589810">
    <property type="component" value="Unassembled WGS sequence"/>
</dbReference>
<dbReference type="RefSeq" id="WP_273938439.1">
    <property type="nucleotide sequence ID" value="NZ_CP097263.1"/>
</dbReference>
<evidence type="ECO:0000313" key="3">
    <source>
        <dbReference type="Proteomes" id="UP001589810"/>
    </source>
</evidence>
<gene>
    <name evidence="2" type="ORF">ACFFH7_39800</name>
</gene>
<name>A0ABV6N5L3_9PSEU</name>
<feature type="domain" description="Helix-turn-helix" evidence="1">
    <location>
        <begin position="11"/>
        <end position="57"/>
    </location>
</feature>
<reference evidence="2 3" key="1">
    <citation type="submission" date="2024-09" db="EMBL/GenBank/DDBJ databases">
        <authorList>
            <person name="Sun Q."/>
            <person name="Mori K."/>
        </authorList>
    </citation>
    <scope>NUCLEOTIDE SEQUENCE [LARGE SCALE GENOMIC DNA]</scope>
    <source>
        <strain evidence="2 3">TBRC 1432</strain>
    </source>
</reference>
<organism evidence="2 3">
    <name type="scientific">Kutzneria chonburiensis</name>
    <dbReference type="NCBI Taxonomy" id="1483604"/>
    <lineage>
        <taxon>Bacteria</taxon>
        <taxon>Bacillati</taxon>
        <taxon>Actinomycetota</taxon>
        <taxon>Actinomycetes</taxon>
        <taxon>Pseudonocardiales</taxon>
        <taxon>Pseudonocardiaceae</taxon>
        <taxon>Kutzneria</taxon>
    </lineage>
</organism>
<evidence type="ECO:0000313" key="2">
    <source>
        <dbReference type="EMBL" id="MFC0547709.1"/>
    </source>
</evidence>
<keyword evidence="3" id="KW-1185">Reference proteome</keyword>
<evidence type="ECO:0000259" key="1">
    <source>
        <dbReference type="Pfam" id="PF12728"/>
    </source>
</evidence>
<dbReference type="SUPFAM" id="SSF46955">
    <property type="entry name" value="Putative DNA-binding domain"/>
    <property type="match status" value="1"/>
</dbReference>
<accession>A0ABV6N5L3</accession>